<dbReference type="Gene3D" id="3.40.1350.10">
    <property type="match status" value="1"/>
</dbReference>
<dbReference type="HOGENOM" id="CLU_115353_1_0_4"/>
<proteinExistence type="inferred from homology"/>
<dbReference type="KEGG" id="cnc:CNE_1c35290"/>
<sequence length="153" mass="16894">MRSFKSTTQLQTTQLRGAQAEDRALAHLRRQGLEPVVRNYRCKGGEIDLVMRAPDGTLAFVEVRQRSGRGFGGAAASVTPAKQRRVLLAAAHYLATLAQVPPCRFDVVALEPGRLDWLQHAFDQNAAGAVSYPRQTLRYDPRIAMATTRPPEP</sequence>
<dbReference type="InterPro" id="IPR011856">
    <property type="entry name" value="tRNA_endonuc-like_dom_sf"/>
</dbReference>
<organism evidence="3 4">
    <name type="scientific">Cupriavidus necator (strain ATCC 43291 / DSM 13513 / CCUG 52238 / LMG 8453 / N-1)</name>
    <name type="common">Ralstonia eutropha</name>
    <dbReference type="NCBI Taxonomy" id="1042878"/>
    <lineage>
        <taxon>Bacteria</taxon>
        <taxon>Pseudomonadati</taxon>
        <taxon>Pseudomonadota</taxon>
        <taxon>Betaproteobacteria</taxon>
        <taxon>Burkholderiales</taxon>
        <taxon>Burkholderiaceae</taxon>
        <taxon>Cupriavidus</taxon>
    </lineage>
</organism>
<evidence type="ECO:0000256" key="1">
    <source>
        <dbReference type="ARBA" id="ARBA00006738"/>
    </source>
</evidence>
<dbReference type="GeneID" id="34309658"/>
<dbReference type="SUPFAM" id="SSF52980">
    <property type="entry name" value="Restriction endonuclease-like"/>
    <property type="match status" value="1"/>
</dbReference>
<dbReference type="HAMAP" id="MF_00048">
    <property type="entry name" value="UPF0102"/>
    <property type="match status" value="1"/>
</dbReference>
<dbReference type="NCBIfam" id="TIGR00252">
    <property type="entry name" value="YraN family protein"/>
    <property type="match status" value="1"/>
</dbReference>
<evidence type="ECO:0000313" key="4">
    <source>
        <dbReference type="Proteomes" id="UP000006798"/>
    </source>
</evidence>
<gene>
    <name evidence="3" type="ordered locus">CNE_1c35290</name>
</gene>
<dbReference type="PANTHER" id="PTHR34039">
    <property type="entry name" value="UPF0102 PROTEIN YRAN"/>
    <property type="match status" value="1"/>
</dbReference>
<dbReference type="Pfam" id="PF02021">
    <property type="entry name" value="UPF0102"/>
    <property type="match status" value="1"/>
</dbReference>
<dbReference type="GO" id="GO:0003676">
    <property type="term" value="F:nucleic acid binding"/>
    <property type="evidence" value="ECO:0007669"/>
    <property type="project" value="InterPro"/>
</dbReference>
<accession>G0EZI2</accession>
<comment type="similarity">
    <text evidence="1 2">Belongs to the UPF0102 family.</text>
</comment>
<evidence type="ECO:0000256" key="2">
    <source>
        <dbReference type="HAMAP-Rule" id="MF_00048"/>
    </source>
</evidence>
<dbReference type="InterPro" id="IPR011335">
    <property type="entry name" value="Restrct_endonuc-II-like"/>
</dbReference>
<protein>
    <recommendedName>
        <fullName evidence="2">UPF0102 protein CNE_1c35290</fullName>
    </recommendedName>
</protein>
<reference evidence="3 4" key="1">
    <citation type="journal article" date="2011" name="J. Bacteriol.">
        <title>Complete genome sequence of the type strain Cupriavidus necator N-1.</title>
        <authorList>
            <person name="Poehlein A."/>
            <person name="Kusian B."/>
            <person name="Friedrich B."/>
            <person name="Daniel R."/>
            <person name="Bowien B."/>
        </authorList>
    </citation>
    <scope>NUCLEOTIDE SEQUENCE [LARGE SCALE GENOMIC DNA]</scope>
    <source>
        <strain evidence="4">ATCC 43291 / DSM 13513 / CCUG 52238 / LMG 8453 / N-1</strain>
    </source>
</reference>
<dbReference type="NCBIfam" id="NF009150">
    <property type="entry name" value="PRK12497.1-3"/>
    <property type="match status" value="1"/>
</dbReference>
<dbReference type="CDD" id="cd20736">
    <property type="entry name" value="PoNe_Nuclease"/>
    <property type="match status" value="1"/>
</dbReference>
<dbReference type="Proteomes" id="UP000006798">
    <property type="component" value="Chromosome 1"/>
</dbReference>
<dbReference type="AlphaFoldDB" id="G0EZI2"/>
<dbReference type="InterPro" id="IPR003509">
    <property type="entry name" value="UPF0102_YraN-like"/>
</dbReference>
<evidence type="ECO:0000313" key="3">
    <source>
        <dbReference type="EMBL" id="AEI78822.1"/>
    </source>
</evidence>
<name>G0EZI2_CUPNN</name>
<dbReference type="EMBL" id="CP002877">
    <property type="protein sequence ID" value="AEI78822.1"/>
    <property type="molecule type" value="Genomic_DNA"/>
</dbReference>
<dbReference type="RefSeq" id="WP_013958329.1">
    <property type="nucleotide sequence ID" value="NC_015726.1"/>
</dbReference>
<dbReference type="PANTHER" id="PTHR34039:SF1">
    <property type="entry name" value="UPF0102 PROTEIN YRAN"/>
    <property type="match status" value="1"/>
</dbReference>